<protein>
    <submittedName>
        <fullName evidence="3 5">Transmembrane protein 268</fullName>
    </submittedName>
</protein>
<evidence type="ECO:0000313" key="3">
    <source>
        <dbReference type="Ensembl" id="ENSXETP00000079244"/>
    </source>
</evidence>
<dbReference type="KEGG" id="xtr:100485830"/>
<gene>
    <name evidence="3 5 6 7 8 9 10" type="primary">tmem268</name>
</gene>
<dbReference type="Ensembl" id="ENSXETT00000088968">
    <property type="protein sequence ID" value="ENSXETP00000079244"/>
    <property type="gene ID" value="ENSXETG00000039386"/>
</dbReference>
<evidence type="ECO:0000313" key="8">
    <source>
        <dbReference type="RefSeq" id="XP_004916789.1"/>
    </source>
</evidence>
<dbReference type="RefSeq" id="XP_002937271.1">
    <property type="nucleotide sequence ID" value="XM_002937225.5"/>
</dbReference>
<evidence type="ECO:0000313" key="4">
    <source>
        <dbReference type="Proteomes" id="UP000008143"/>
    </source>
</evidence>
<dbReference type="Proteomes" id="UP000008143">
    <property type="component" value="Chromosome 8"/>
</dbReference>
<dbReference type="Bgee" id="ENSXETG00000039386">
    <property type="expression patterns" value="Expressed in skeletal muscle tissue and 5 other cell types or tissues"/>
</dbReference>
<dbReference type="PANTHER" id="PTHR31193">
    <property type="entry name" value="TRANSMEMBRANE PROTEIN C9ORF91"/>
    <property type="match status" value="1"/>
</dbReference>
<feature type="compositionally biased region" description="Polar residues" evidence="1">
    <location>
        <begin position="225"/>
        <end position="237"/>
    </location>
</feature>
<dbReference type="GeneTree" id="ENSGT00390000011559"/>
<sequence length="324" mass="36152">MNFQDSESRSETVSLDPKESLHSGLYNGCLLVVLPYTASSERMEQCLMKLQNFGIQVPLEQCRECLQVSALIPELRRYIFFSSRGFGMILALILYISIWVNLYSTAQMFLGGQNWLSSIPVTIAAAAVTVAVILVINRHHKRINVNTDVTLAAANEIFMEHNVLLGISDLSQKCHSVPSLCFIYFHLSGCQQRLAQHLASMSKEAIRQCLEHLFIIVETPADQQLAQEGPAESTTEESPLLSDSPKEKPILCSKKVPLIQESEPEEEIARQLLVVSSACYVRLLITGLLPRGSETGHTGLINVPCPCQFIESTILQPWQCSMWM</sequence>
<evidence type="ECO:0000256" key="2">
    <source>
        <dbReference type="SAM" id="Phobius"/>
    </source>
</evidence>
<keyword evidence="2" id="KW-0472">Membrane</keyword>
<dbReference type="OMA" id="YVTLWIN"/>
<evidence type="ECO:0000313" key="10">
    <source>
        <dbReference type="Xenbase" id="XB-GENE-989674"/>
    </source>
</evidence>
<dbReference type="RefSeq" id="XP_004916787.1">
    <property type="nucleotide sequence ID" value="XM_004916730.4"/>
</dbReference>
<dbReference type="RefSeq" id="XP_004916788.1">
    <property type="nucleotide sequence ID" value="XM_004916731.4"/>
</dbReference>
<evidence type="ECO:0000313" key="9">
    <source>
        <dbReference type="RefSeq" id="XP_031747962.1"/>
    </source>
</evidence>
<dbReference type="Ensembl" id="ENSXETT00000116534">
    <property type="protein sequence ID" value="ENSXETP00000107993"/>
    <property type="gene ID" value="ENSXETG00000039386"/>
</dbReference>
<proteinExistence type="predicted"/>
<dbReference type="PANTHER" id="PTHR31193:SF1">
    <property type="entry name" value="TRANSMEMBRANE PROTEIN 268"/>
    <property type="match status" value="1"/>
</dbReference>
<evidence type="ECO:0000313" key="5">
    <source>
        <dbReference type="RefSeq" id="XP_002937271.1"/>
    </source>
</evidence>
<dbReference type="Pfam" id="PF14800">
    <property type="entry name" value="DUF4481"/>
    <property type="match status" value="1"/>
</dbReference>
<dbReference type="AlphaFoldDB" id="A0A6I8REE5"/>
<feature type="transmembrane region" description="Helical" evidence="2">
    <location>
        <begin position="85"/>
        <end position="103"/>
    </location>
</feature>
<dbReference type="Ensembl" id="ENSXETT00000110974">
    <property type="protein sequence ID" value="ENSXETP00000106793"/>
    <property type="gene ID" value="ENSXETG00000039386"/>
</dbReference>
<reference evidence="3" key="1">
    <citation type="journal article" date="2010" name="Science">
        <title>The genome of the Western clawed frog Xenopus tropicalis.</title>
        <authorList>
            <person name="Hellsten U."/>
            <person name="Harland R.M."/>
            <person name="Gilchrist M.J."/>
            <person name="Hendrix D."/>
            <person name="Jurka J."/>
            <person name="Kapitonov V."/>
            <person name="Ovcharenko I."/>
            <person name="Putnam N.H."/>
            <person name="Shu S."/>
            <person name="Taher L."/>
            <person name="Blitz I.L."/>
            <person name="Blumberg B."/>
            <person name="Dichmann D.S."/>
            <person name="Dubchak I."/>
            <person name="Amaya E."/>
            <person name="Detter J.C."/>
            <person name="Fletcher R."/>
            <person name="Gerhard D.S."/>
            <person name="Goodstein D."/>
            <person name="Graves T."/>
            <person name="Grigoriev I.V."/>
            <person name="Grimwood J."/>
            <person name="Kawashima T."/>
            <person name="Lindquist E."/>
            <person name="Lucas S.M."/>
            <person name="Mead P.E."/>
            <person name="Mitros T."/>
            <person name="Ogino H."/>
            <person name="Ohta Y."/>
            <person name="Poliakov A.V."/>
            <person name="Pollet N."/>
            <person name="Robert J."/>
            <person name="Salamov A."/>
            <person name="Sater A.K."/>
            <person name="Schmutz J."/>
            <person name="Terry A."/>
            <person name="Vize P.D."/>
            <person name="Warren W.C."/>
            <person name="Wells D."/>
            <person name="Wills A."/>
            <person name="Wilson R.K."/>
            <person name="Zimmerman L.B."/>
            <person name="Zorn A.M."/>
            <person name="Grainger R."/>
            <person name="Grammer T."/>
            <person name="Khokha M.K."/>
            <person name="Richardson P.M."/>
            <person name="Rokhsar D.S."/>
        </authorList>
    </citation>
    <scope>NUCLEOTIDE SEQUENCE [LARGE SCALE GENOMIC DNA]</scope>
    <source>
        <strain evidence="3">Nigerian</strain>
    </source>
</reference>
<reference evidence="3" key="2">
    <citation type="submission" date="2020-05" db="UniProtKB">
        <authorList>
            <consortium name="Ensembl"/>
        </authorList>
    </citation>
    <scope>IDENTIFICATION</scope>
</reference>
<reference evidence="5 6" key="3">
    <citation type="submission" date="2025-04" db="UniProtKB">
        <authorList>
            <consortium name="RefSeq"/>
        </authorList>
    </citation>
    <scope>IDENTIFICATION</scope>
    <source>
        <strain evidence="5 6">Nigerian</strain>
        <tissue evidence="5 6">Liver and blood</tissue>
    </source>
</reference>
<organism evidence="3">
    <name type="scientific">Xenopus tropicalis</name>
    <name type="common">Western clawed frog</name>
    <name type="synonym">Silurana tropicalis</name>
    <dbReference type="NCBI Taxonomy" id="8364"/>
    <lineage>
        <taxon>Eukaryota</taxon>
        <taxon>Metazoa</taxon>
        <taxon>Chordata</taxon>
        <taxon>Craniata</taxon>
        <taxon>Vertebrata</taxon>
        <taxon>Euteleostomi</taxon>
        <taxon>Amphibia</taxon>
        <taxon>Batrachia</taxon>
        <taxon>Anura</taxon>
        <taxon>Pipoidea</taxon>
        <taxon>Pipidae</taxon>
        <taxon>Xenopodinae</taxon>
        <taxon>Xenopus</taxon>
        <taxon>Silurana</taxon>
    </lineage>
</organism>
<evidence type="ECO:0000313" key="6">
    <source>
        <dbReference type="RefSeq" id="XP_004916787.1"/>
    </source>
</evidence>
<accession>A0A6I8REE5</accession>
<dbReference type="RefSeq" id="XP_004916789.1">
    <property type="nucleotide sequence ID" value="XM_004916732.4"/>
</dbReference>
<name>A0A6I8REE5_XENTR</name>
<dbReference type="AGR" id="Xenbase:XB-GENE-989674"/>
<dbReference type="OrthoDB" id="8250049at2759"/>
<keyword evidence="2" id="KW-1133">Transmembrane helix</keyword>
<dbReference type="CTD" id="203197"/>
<dbReference type="InterPro" id="IPR028054">
    <property type="entry name" value="DUF4481"/>
</dbReference>
<dbReference type="GeneID" id="100485830"/>
<dbReference type="Ensembl" id="ENSXETT00000110567">
    <property type="protein sequence ID" value="ENSXETP00000109425"/>
    <property type="gene ID" value="ENSXETG00000039386"/>
</dbReference>
<keyword evidence="2 5" id="KW-0812">Transmembrane</keyword>
<feature type="transmembrane region" description="Helical" evidence="2">
    <location>
        <begin position="115"/>
        <end position="136"/>
    </location>
</feature>
<evidence type="ECO:0000313" key="7">
    <source>
        <dbReference type="RefSeq" id="XP_004916788.1"/>
    </source>
</evidence>
<dbReference type="RefSeq" id="XP_031747962.1">
    <property type="nucleotide sequence ID" value="XM_031892102.1"/>
</dbReference>
<evidence type="ECO:0000256" key="1">
    <source>
        <dbReference type="SAM" id="MobiDB-lite"/>
    </source>
</evidence>
<keyword evidence="4" id="KW-1185">Reference proteome</keyword>
<feature type="region of interest" description="Disordered" evidence="1">
    <location>
        <begin position="225"/>
        <end position="248"/>
    </location>
</feature>
<dbReference type="Xenbase" id="XB-GENE-989674">
    <property type="gene designation" value="tmem268"/>
</dbReference>